<keyword evidence="3" id="KW-1185">Reference proteome</keyword>
<keyword evidence="1" id="KW-0812">Transmembrane</keyword>
<dbReference type="Pfam" id="PF11948">
    <property type="entry name" value="DUF3465"/>
    <property type="match status" value="1"/>
</dbReference>
<keyword evidence="1" id="KW-0472">Membrane</keyword>
<dbReference type="InterPro" id="IPR021856">
    <property type="entry name" value="DUF3465"/>
</dbReference>
<evidence type="ECO:0000313" key="3">
    <source>
        <dbReference type="Proteomes" id="UP000002608"/>
    </source>
</evidence>
<dbReference type="eggNOG" id="COG1463">
    <property type="taxonomic scope" value="Bacteria"/>
</dbReference>
<name>A8H858_SHEPA</name>
<protein>
    <recommendedName>
        <fullName evidence="4">DUF3465 domain-containing protein</fullName>
    </recommendedName>
</protein>
<dbReference type="Proteomes" id="UP000002608">
    <property type="component" value="Chromosome"/>
</dbReference>
<evidence type="ECO:0000256" key="1">
    <source>
        <dbReference type="SAM" id="Phobius"/>
    </source>
</evidence>
<accession>A8H858</accession>
<keyword evidence="1" id="KW-1133">Transmembrane helix</keyword>
<dbReference type="STRING" id="398579.Spea_3432"/>
<dbReference type="HOGENOM" id="CLU_106707_2_0_6"/>
<feature type="transmembrane region" description="Helical" evidence="1">
    <location>
        <begin position="20"/>
        <end position="37"/>
    </location>
</feature>
<dbReference type="KEGG" id="spl:Spea_3432"/>
<sequence length="175" mass="19461">MSKREPVKQNRDANPIKGILYRIAIMLVVLAIASFAYDRFVTNGIGLQAAQITGPAGALSEEINTGSLRLQRAFEQGQSNLQVQSVGVVSKVLADDNQGSRHQRFILQLPHGQTILIAHNIDLAPRIHNLSVGDSVEFYGEYEWNNRGGVVHWTHHDPRGHHIGGWLKHNGQTYQ</sequence>
<organism evidence="2 3">
    <name type="scientific">Shewanella pealeana (strain ATCC 700345 / ANG-SQ1)</name>
    <dbReference type="NCBI Taxonomy" id="398579"/>
    <lineage>
        <taxon>Bacteria</taxon>
        <taxon>Pseudomonadati</taxon>
        <taxon>Pseudomonadota</taxon>
        <taxon>Gammaproteobacteria</taxon>
        <taxon>Alteromonadales</taxon>
        <taxon>Shewanellaceae</taxon>
        <taxon>Shewanella</taxon>
    </lineage>
</organism>
<dbReference type="RefSeq" id="WP_012156644.1">
    <property type="nucleotide sequence ID" value="NC_009901.1"/>
</dbReference>
<proteinExistence type="predicted"/>
<gene>
    <name evidence="2" type="ordered locus">Spea_3432</name>
</gene>
<evidence type="ECO:0008006" key="4">
    <source>
        <dbReference type="Google" id="ProtNLM"/>
    </source>
</evidence>
<dbReference type="EMBL" id="CP000851">
    <property type="protein sequence ID" value="ABV88745.1"/>
    <property type="molecule type" value="Genomic_DNA"/>
</dbReference>
<dbReference type="AlphaFoldDB" id="A8H858"/>
<evidence type="ECO:0000313" key="2">
    <source>
        <dbReference type="EMBL" id="ABV88745.1"/>
    </source>
</evidence>
<reference evidence="2 3" key="1">
    <citation type="submission" date="2007-10" db="EMBL/GenBank/DDBJ databases">
        <title>Complete sequence of Shewanella pealeana ATCC 700345.</title>
        <authorList>
            <consortium name="US DOE Joint Genome Institute"/>
            <person name="Copeland A."/>
            <person name="Lucas S."/>
            <person name="Lapidus A."/>
            <person name="Barry K."/>
            <person name="Glavina del Rio T."/>
            <person name="Dalin E."/>
            <person name="Tice H."/>
            <person name="Pitluck S."/>
            <person name="Chertkov O."/>
            <person name="Brettin T."/>
            <person name="Bruce D."/>
            <person name="Detter J.C."/>
            <person name="Han C."/>
            <person name="Schmutz J."/>
            <person name="Larimer F."/>
            <person name="Land M."/>
            <person name="Hauser L."/>
            <person name="Kyrpides N."/>
            <person name="Kim E."/>
            <person name="Zhao J.-S.Z."/>
            <person name="Manno D."/>
            <person name="Hawari J."/>
            <person name="Richardson P."/>
        </authorList>
    </citation>
    <scope>NUCLEOTIDE SEQUENCE [LARGE SCALE GENOMIC DNA]</scope>
    <source>
        <strain evidence="3">ATCC 700345 / ANG-SQ1</strain>
    </source>
</reference>